<dbReference type="GO" id="GO:0006508">
    <property type="term" value="P:proteolysis"/>
    <property type="evidence" value="ECO:0007669"/>
    <property type="project" value="InterPro"/>
</dbReference>
<dbReference type="InterPro" id="IPR000668">
    <property type="entry name" value="Peptidase_C1A_C"/>
</dbReference>
<protein>
    <submittedName>
        <fullName evidence="2">Predicted protein</fullName>
    </submittedName>
</protein>
<feature type="non-terminal residue" evidence="2">
    <location>
        <position position="1"/>
    </location>
</feature>
<organism evidence="3">
    <name type="scientific">Arabidopsis lyrata subsp. lyrata</name>
    <name type="common">Lyre-leaved rock-cress</name>
    <dbReference type="NCBI Taxonomy" id="81972"/>
    <lineage>
        <taxon>Eukaryota</taxon>
        <taxon>Viridiplantae</taxon>
        <taxon>Streptophyta</taxon>
        <taxon>Embryophyta</taxon>
        <taxon>Tracheophyta</taxon>
        <taxon>Spermatophyta</taxon>
        <taxon>Magnoliopsida</taxon>
        <taxon>eudicotyledons</taxon>
        <taxon>Gunneridae</taxon>
        <taxon>Pentapetalae</taxon>
        <taxon>rosids</taxon>
        <taxon>malvids</taxon>
        <taxon>Brassicales</taxon>
        <taxon>Brassicaceae</taxon>
        <taxon>Camelineae</taxon>
        <taxon>Arabidopsis</taxon>
    </lineage>
</organism>
<dbReference type="Gramene" id="Al_scaffold_0004_2630">
    <property type="protein sequence ID" value="Al_scaffold_0004_2630"/>
    <property type="gene ID" value="Al_scaffold_0004_2630"/>
</dbReference>
<reference evidence="3" key="1">
    <citation type="journal article" date="2011" name="Nat. Genet.">
        <title>The Arabidopsis lyrata genome sequence and the basis of rapid genome size change.</title>
        <authorList>
            <person name="Hu T.T."/>
            <person name="Pattyn P."/>
            <person name="Bakker E.G."/>
            <person name="Cao J."/>
            <person name="Cheng J.-F."/>
            <person name="Clark R.M."/>
            <person name="Fahlgren N."/>
            <person name="Fawcett J.A."/>
            <person name="Grimwood J."/>
            <person name="Gundlach H."/>
            <person name="Haberer G."/>
            <person name="Hollister J.D."/>
            <person name="Ossowski S."/>
            <person name="Ottilar R.P."/>
            <person name="Salamov A.A."/>
            <person name="Schneeberger K."/>
            <person name="Spannagl M."/>
            <person name="Wang X."/>
            <person name="Yang L."/>
            <person name="Nasrallah M.E."/>
            <person name="Bergelson J."/>
            <person name="Carrington J.C."/>
            <person name="Gaut B.S."/>
            <person name="Schmutz J."/>
            <person name="Mayer K.F.X."/>
            <person name="Van de Peer Y."/>
            <person name="Grigoriev I.V."/>
            <person name="Nordborg M."/>
            <person name="Weigel D."/>
            <person name="Guo Y.-L."/>
        </authorList>
    </citation>
    <scope>NUCLEOTIDE SEQUENCE [LARGE SCALE GENOMIC DNA]</scope>
    <source>
        <strain evidence="3">cv. MN47</strain>
    </source>
</reference>
<accession>D7LF19</accession>
<dbReference type="Pfam" id="PF00112">
    <property type="entry name" value="Peptidase_C1"/>
    <property type="match status" value="1"/>
</dbReference>
<gene>
    <name evidence="2" type="ORF">ARALYDRAFT_669911</name>
</gene>
<dbReference type="AlphaFoldDB" id="D7LF19"/>
<dbReference type="SUPFAM" id="SSF54001">
    <property type="entry name" value="Cysteine proteinases"/>
    <property type="match status" value="1"/>
</dbReference>
<name>D7LF19_ARALL</name>
<dbReference type="GO" id="GO:0008234">
    <property type="term" value="F:cysteine-type peptidase activity"/>
    <property type="evidence" value="ECO:0007669"/>
    <property type="project" value="InterPro"/>
</dbReference>
<keyword evidence="3" id="KW-1185">Reference proteome</keyword>
<dbReference type="Proteomes" id="UP000008694">
    <property type="component" value="Unassembled WGS sequence"/>
</dbReference>
<feature type="domain" description="Peptidase C1A papain C-terminal" evidence="1">
    <location>
        <begin position="24"/>
        <end position="108"/>
    </location>
</feature>
<dbReference type="HOGENOM" id="CLU_103102_0_0_1"/>
<dbReference type="Gene3D" id="3.90.70.10">
    <property type="entry name" value="Cysteine proteinases"/>
    <property type="match status" value="1"/>
</dbReference>
<sequence>IFPVCLDDVDWAIIMGIVANQLDHDTIEEALLQLKHQPIGAAVAMFFPEYNEIGENIYRGPVLQRSRLVGLHAVSLVAADEENGEKYVVARSSHGDKFGKNGYMKISIDIMLVYVPTPGEEINTKANTYFAEPSPLLRRFSYPRLLSREEEERRKKRHGASKLN</sequence>
<evidence type="ECO:0000259" key="1">
    <source>
        <dbReference type="Pfam" id="PF00112"/>
    </source>
</evidence>
<proteinExistence type="predicted"/>
<dbReference type="InterPro" id="IPR038765">
    <property type="entry name" value="Papain-like_cys_pep_sf"/>
</dbReference>
<dbReference type="EMBL" id="GL348716">
    <property type="protein sequence ID" value="EFH57967.1"/>
    <property type="molecule type" value="Genomic_DNA"/>
</dbReference>
<evidence type="ECO:0000313" key="3">
    <source>
        <dbReference type="Proteomes" id="UP000008694"/>
    </source>
</evidence>
<evidence type="ECO:0000313" key="2">
    <source>
        <dbReference type="EMBL" id="EFH57967.1"/>
    </source>
</evidence>